<evidence type="ECO:0000256" key="2">
    <source>
        <dbReference type="ARBA" id="ARBA00022946"/>
    </source>
</evidence>
<dbReference type="PANTHER" id="PTHR15437:SF6">
    <property type="entry name" value="TRANSCRIPTION TERMINATION FACTOR, MITOCHONDRIAL"/>
    <property type="match status" value="1"/>
</dbReference>
<proteinExistence type="inferred from homology"/>
<dbReference type="AlphaFoldDB" id="A0AA39G1G7"/>
<name>A0AA39G1G7_MICHY</name>
<evidence type="ECO:0000313" key="4">
    <source>
        <dbReference type="Proteomes" id="UP001168972"/>
    </source>
</evidence>
<keyword evidence="4" id="KW-1185">Reference proteome</keyword>
<keyword evidence="2" id="KW-0809">Transit peptide</keyword>
<reference evidence="3" key="1">
    <citation type="journal article" date="2023" name="bioRxiv">
        <title>Scaffold-level genome assemblies of two parasitoid biocontrol wasps reveal the parthenogenesis mechanism and an associated novel virus.</title>
        <authorList>
            <person name="Inwood S."/>
            <person name="Skelly J."/>
            <person name="Guhlin J."/>
            <person name="Harrop T."/>
            <person name="Goldson S."/>
            <person name="Dearden P."/>
        </authorList>
    </citation>
    <scope>NUCLEOTIDE SEQUENCE</scope>
    <source>
        <strain evidence="3">Lincoln</strain>
        <tissue evidence="3">Whole body</tissue>
    </source>
</reference>
<evidence type="ECO:0000313" key="3">
    <source>
        <dbReference type="EMBL" id="KAK0179541.1"/>
    </source>
</evidence>
<evidence type="ECO:0000256" key="1">
    <source>
        <dbReference type="ARBA" id="ARBA00007692"/>
    </source>
</evidence>
<comment type="caution">
    <text evidence="3">The sequence shown here is derived from an EMBL/GenBank/DDBJ whole genome shotgun (WGS) entry which is preliminary data.</text>
</comment>
<dbReference type="EMBL" id="JAQQBR010000003">
    <property type="protein sequence ID" value="KAK0179541.1"/>
    <property type="molecule type" value="Genomic_DNA"/>
</dbReference>
<dbReference type="InterPro" id="IPR038538">
    <property type="entry name" value="MTERF_sf"/>
</dbReference>
<organism evidence="3 4">
    <name type="scientific">Microctonus hyperodae</name>
    <name type="common">Parasitoid wasp</name>
    <dbReference type="NCBI Taxonomy" id="165561"/>
    <lineage>
        <taxon>Eukaryota</taxon>
        <taxon>Metazoa</taxon>
        <taxon>Ecdysozoa</taxon>
        <taxon>Arthropoda</taxon>
        <taxon>Hexapoda</taxon>
        <taxon>Insecta</taxon>
        <taxon>Pterygota</taxon>
        <taxon>Neoptera</taxon>
        <taxon>Endopterygota</taxon>
        <taxon>Hymenoptera</taxon>
        <taxon>Apocrita</taxon>
        <taxon>Ichneumonoidea</taxon>
        <taxon>Braconidae</taxon>
        <taxon>Euphorinae</taxon>
        <taxon>Microctonus</taxon>
    </lineage>
</organism>
<protein>
    <recommendedName>
        <fullName evidence="5">Transcription termination factor, mitochondrial</fullName>
    </recommendedName>
</protein>
<dbReference type="GO" id="GO:0006393">
    <property type="term" value="P:termination of mitochondrial transcription"/>
    <property type="evidence" value="ECO:0007669"/>
    <property type="project" value="TreeGrafter"/>
</dbReference>
<sequence length="312" mass="36314">MTSNLTWCLIRNIFKKNTLSKRYIQLFGYNNSKHTDEGYVNSPQNLHHIDYQEVKSYKQFLNETKTGAETAVSTLMKTLHVSNENATEIVKKWPTFSILSPLTLVDIYKLCEILCRNKFMLSIPIVKLQKVTEYIIDEGGLLREHIIKDLIIYRYSLSRIEERIKLAKSVGISQIKPWIVRCPLEIIEKTGAEIRARNNILGSEKSLAKFISEELNCSIESADALLKQDPSIEKHNITTLKKLLQFYHQHGYKIEHIYRAPRALHCNIESIETKFDMWMKYSSEKPMLFALVSSNNVFYSKLELCKNKNCKE</sequence>
<reference evidence="3" key="2">
    <citation type="submission" date="2023-03" db="EMBL/GenBank/DDBJ databases">
        <authorList>
            <person name="Inwood S.N."/>
            <person name="Skelly J.G."/>
            <person name="Guhlin J."/>
            <person name="Harrop T.W.R."/>
            <person name="Goldson S.G."/>
            <person name="Dearden P.K."/>
        </authorList>
    </citation>
    <scope>NUCLEOTIDE SEQUENCE</scope>
    <source>
        <strain evidence="3">Lincoln</strain>
        <tissue evidence="3">Whole body</tissue>
    </source>
</reference>
<dbReference type="Gene3D" id="1.25.70.10">
    <property type="entry name" value="Transcription termination factor 3, mitochondrial"/>
    <property type="match status" value="1"/>
</dbReference>
<dbReference type="Proteomes" id="UP001168972">
    <property type="component" value="Unassembled WGS sequence"/>
</dbReference>
<dbReference type="InterPro" id="IPR003690">
    <property type="entry name" value="MTERF"/>
</dbReference>
<accession>A0AA39G1G7</accession>
<comment type="similarity">
    <text evidence="1">Belongs to the mTERF family.</text>
</comment>
<dbReference type="GO" id="GO:0005759">
    <property type="term" value="C:mitochondrial matrix"/>
    <property type="evidence" value="ECO:0007669"/>
    <property type="project" value="TreeGrafter"/>
</dbReference>
<evidence type="ECO:0008006" key="5">
    <source>
        <dbReference type="Google" id="ProtNLM"/>
    </source>
</evidence>
<dbReference type="GO" id="GO:0003676">
    <property type="term" value="F:nucleic acid binding"/>
    <property type="evidence" value="ECO:0007669"/>
    <property type="project" value="InterPro"/>
</dbReference>
<dbReference type="PANTHER" id="PTHR15437">
    <property type="entry name" value="TRANSCRIPTION TERMINATION FACTOR, MITOCHONDRIAL"/>
    <property type="match status" value="1"/>
</dbReference>
<gene>
    <name evidence="3" type="ORF">PV327_005284</name>
</gene>